<accession>A0ABU9CBV4</accession>
<feature type="signal peptide" evidence="1">
    <location>
        <begin position="1"/>
        <end position="17"/>
    </location>
</feature>
<dbReference type="RefSeq" id="WP_341408904.1">
    <property type="nucleotide sequence ID" value="NZ_JBBUTH010000001.1"/>
</dbReference>
<evidence type="ECO:0000256" key="1">
    <source>
        <dbReference type="SAM" id="SignalP"/>
    </source>
</evidence>
<dbReference type="InterPro" id="IPR036182">
    <property type="entry name" value="PCuAC_sf"/>
</dbReference>
<dbReference type="SUPFAM" id="SSF110087">
    <property type="entry name" value="DR1885-like metal-binding protein"/>
    <property type="match status" value="1"/>
</dbReference>
<protein>
    <submittedName>
        <fullName evidence="2">Copper chaperone PCu(A)C</fullName>
    </submittedName>
</protein>
<sequence>MKRRHLLLAAWPLPALAHDFRVGAIVIEHPYALPSAAGSRDTVVHFRALLNRGRAADRLVAAHCAEAATAQLRQAVLQDGVRRWVPVAAIALPPGQALASRHDGEWQIAVGGFKAPLAAGDEFALRLQFEHAGSREVTVTVQAPRR</sequence>
<evidence type="ECO:0000313" key="3">
    <source>
        <dbReference type="Proteomes" id="UP001365405"/>
    </source>
</evidence>
<evidence type="ECO:0000313" key="2">
    <source>
        <dbReference type="EMBL" id="MEK8049233.1"/>
    </source>
</evidence>
<dbReference type="PANTHER" id="PTHR36302:SF1">
    <property type="entry name" value="COPPER CHAPERONE PCU(A)C"/>
    <property type="match status" value="1"/>
</dbReference>
<comment type="caution">
    <text evidence="2">The sequence shown here is derived from an EMBL/GenBank/DDBJ whole genome shotgun (WGS) entry which is preliminary data.</text>
</comment>
<feature type="chain" id="PRO_5045845565" evidence="1">
    <location>
        <begin position="18"/>
        <end position="146"/>
    </location>
</feature>
<organism evidence="2 3">
    <name type="scientific">Pseudaquabacterium inlustre</name>
    <dbReference type="NCBI Taxonomy" id="2984192"/>
    <lineage>
        <taxon>Bacteria</taxon>
        <taxon>Pseudomonadati</taxon>
        <taxon>Pseudomonadota</taxon>
        <taxon>Betaproteobacteria</taxon>
        <taxon>Burkholderiales</taxon>
        <taxon>Sphaerotilaceae</taxon>
        <taxon>Pseudaquabacterium</taxon>
    </lineage>
</organism>
<dbReference type="PANTHER" id="PTHR36302">
    <property type="entry name" value="BLR7088 PROTEIN"/>
    <property type="match status" value="1"/>
</dbReference>
<keyword evidence="3" id="KW-1185">Reference proteome</keyword>
<gene>
    <name evidence="2" type="ORF">AACH10_03180</name>
</gene>
<proteinExistence type="predicted"/>
<dbReference type="InterPro" id="IPR007410">
    <property type="entry name" value="LpqE-like"/>
</dbReference>
<dbReference type="Gene3D" id="2.60.40.1890">
    <property type="entry name" value="PCu(A)C copper chaperone"/>
    <property type="match status" value="1"/>
</dbReference>
<name>A0ABU9CBV4_9BURK</name>
<dbReference type="EMBL" id="JBBUTH010000001">
    <property type="protein sequence ID" value="MEK8049233.1"/>
    <property type="molecule type" value="Genomic_DNA"/>
</dbReference>
<dbReference type="Pfam" id="PF04314">
    <property type="entry name" value="PCuAC"/>
    <property type="match status" value="1"/>
</dbReference>
<keyword evidence="1" id="KW-0732">Signal</keyword>
<dbReference type="Proteomes" id="UP001365405">
    <property type="component" value="Unassembled WGS sequence"/>
</dbReference>
<reference evidence="2 3" key="1">
    <citation type="submission" date="2024-04" db="EMBL/GenBank/DDBJ databases">
        <title>Novel species of the genus Ideonella isolated from streams.</title>
        <authorList>
            <person name="Lu H."/>
        </authorList>
    </citation>
    <scope>NUCLEOTIDE SEQUENCE [LARGE SCALE GENOMIC DNA]</scope>
    <source>
        <strain evidence="2 3">DXS22W</strain>
    </source>
</reference>
<dbReference type="InterPro" id="IPR058248">
    <property type="entry name" value="Lxx211020-like"/>
</dbReference>